<dbReference type="Gene3D" id="1.25.40.420">
    <property type="match status" value="1"/>
</dbReference>
<dbReference type="EMBL" id="JAFNEN010000497">
    <property type="protein sequence ID" value="KAG8181771.1"/>
    <property type="molecule type" value="Genomic_DNA"/>
</dbReference>
<dbReference type="AlphaFoldDB" id="A0AAV6UEU4"/>
<dbReference type="Pfam" id="PF00651">
    <property type="entry name" value="BTB"/>
    <property type="match status" value="1"/>
</dbReference>
<reference evidence="2 3" key="1">
    <citation type="journal article" date="2022" name="Nat. Ecol. Evol.">
        <title>A masculinizing supergene underlies an exaggerated male reproductive morph in a spider.</title>
        <authorList>
            <person name="Hendrickx F."/>
            <person name="De Corte Z."/>
            <person name="Sonet G."/>
            <person name="Van Belleghem S.M."/>
            <person name="Kostlbacher S."/>
            <person name="Vangestel C."/>
        </authorList>
    </citation>
    <scope>NUCLEOTIDE SEQUENCE [LARGE SCALE GENOMIC DNA]</scope>
    <source>
        <strain evidence="2">W744_W776</strain>
    </source>
</reference>
<dbReference type="InterPro" id="IPR002083">
    <property type="entry name" value="MATH/TRAF_dom"/>
</dbReference>
<dbReference type="InterPro" id="IPR000210">
    <property type="entry name" value="BTB/POZ_dom"/>
</dbReference>
<dbReference type="SMART" id="SM00225">
    <property type="entry name" value="BTB"/>
    <property type="match status" value="1"/>
</dbReference>
<dbReference type="SUPFAM" id="SSF54695">
    <property type="entry name" value="POZ domain"/>
    <property type="match status" value="1"/>
</dbReference>
<dbReference type="CDD" id="cd00121">
    <property type="entry name" value="MATH"/>
    <property type="match status" value="1"/>
</dbReference>
<dbReference type="CDD" id="cd18186">
    <property type="entry name" value="BTB_POZ_ZBTB_KLHL-like"/>
    <property type="match status" value="1"/>
</dbReference>
<comment type="caution">
    <text evidence="2">The sequence shown here is derived from an EMBL/GenBank/DDBJ whole genome shotgun (WGS) entry which is preliminary data.</text>
</comment>
<organism evidence="2 3">
    <name type="scientific">Oedothorax gibbosus</name>
    <dbReference type="NCBI Taxonomy" id="931172"/>
    <lineage>
        <taxon>Eukaryota</taxon>
        <taxon>Metazoa</taxon>
        <taxon>Ecdysozoa</taxon>
        <taxon>Arthropoda</taxon>
        <taxon>Chelicerata</taxon>
        <taxon>Arachnida</taxon>
        <taxon>Araneae</taxon>
        <taxon>Araneomorphae</taxon>
        <taxon>Entelegynae</taxon>
        <taxon>Araneoidea</taxon>
        <taxon>Linyphiidae</taxon>
        <taxon>Erigoninae</taxon>
        <taxon>Oedothorax</taxon>
    </lineage>
</organism>
<protein>
    <recommendedName>
        <fullName evidence="1">BTB domain-containing protein</fullName>
    </recommendedName>
</protein>
<dbReference type="PANTHER" id="PTHR24413">
    <property type="entry name" value="SPECKLE-TYPE POZ PROTEIN"/>
    <property type="match status" value="1"/>
</dbReference>
<dbReference type="PROSITE" id="PS50097">
    <property type="entry name" value="BTB"/>
    <property type="match status" value="1"/>
</dbReference>
<dbReference type="Proteomes" id="UP000827092">
    <property type="component" value="Unassembled WGS sequence"/>
</dbReference>
<name>A0AAV6UEU4_9ARAC</name>
<proteinExistence type="predicted"/>
<keyword evidence="3" id="KW-1185">Reference proteome</keyword>
<sequence length="469" mass="53203">MSNKTCFAFVWKIENFWHLVLNSSSFLQSPFFNAANAQWRLELNQLTVQTHRYVCLRLRNEGPSPHLRTGTVEAEVSFLAPDDTLLRRLKVSGAAIAEWTEQTCVDFAPLTEISEIVKDSMRVLCRIWQKGQQTGQSCARTVFFNDTFLWNVERFSSSQKTTKKTIQLGSRTFEIQLSKGGTFADDGSVDVRTTLKEGEDVQFAHFKLLVVHTGHPKLVLLKDHSFVPEILSNSWTFPIRLSKEFPLLDGSLPLKCEFTVATNEPWIDTLPSPFTNGHEDATRVSRNSHGDVEKLSEDLTRLYVEGMHCDVTLQSSSGEQFSAHRIILSVRSQVFESMLTDDNSAVVVVPDVDPRTLDSILLFMYSGRTGREMEWRTACKLYEAASRYGVRDLQHECLSVLKSNLNIANVCEALSLCASSEDLKECVLEFLKDHFEAVNGSESWKALNERDPKLVNEVLTEMLIKKFKK</sequence>
<evidence type="ECO:0000259" key="1">
    <source>
        <dbReference type="PROSITE" id="PS50097"/>
    </source>
</evidence>
<feature type="domain" description="BTB" evidence="1">
    <location>
        <begin position="309"/>
        <end position="373"/>
    </location>
</feature>
<evidence type="ECO:0000313" key="2">
    <source>
        <dbReference type="EMBL" id="KAG8181771.1"/>
    </source>
</evidence>
<dbReference type="SUPFAM" id="SSF49599">
    <property type="entry name" value="TRAF domain-like"/>
    <property type="match status" value="1"/>
</dbReference>
<evidence type="ECO:0000313" key="3">
    <source>
        <dbReference type="Proteomes" id="UP000827092"/>
    </source>
</evidence>
<dbReference type="InterPro" id="IPR011333">
    <property type="entry name" value="SKP1/BTB/POZ_sf"/>
</dbReference>
<gene>
    <name evidence="2" type="ORF">JTE90_018078</name>
</gene>
<dbReference type="Gene3D" id="3.30.710.10">
    <property type="entry name" value="Potassium Channel Kv1.1, Chain A"/>
    <property type="match status" value="1"/>
</dbReference>
<dbReference type="GO" id="GO:0030163">
    <property type="term" value="P:protein catabolic process"/>
    <property type="evidence" value="ECO:0007669"/>
    <property type="project" value="UniProtKB-ARBA"/>
</dbReference>
<accession>A0AAV6UEU4</accession>